<feature type="transmembrane region" description="Helical" evidence="1">
    <location>
        <begin position="74"/>
        <end position="96"/>
    </location>
</feature>
<keyword evidence="1" id="KW-0812">Transmembrane</keyword>
<evidence type="ECO:0000256" key="1">
    <source>
        <dbReference type="SAM" id="Phobius"/>
    </source>
</evidence>
<organism evidence="2 3">
    <name type="scientific">Mycobacterium lentiflavum</name>
    <dbReference type="NCBI Taxonomy" id="141349"/>
    <lineage>
        <taxon>Bacteria</taxon>
        <taxon>Bacillati</taxon>
        <taxon>Actinomycetota</taxon>
        <taxon>Actinomycetes</taxon>
        <taxon>Mycobacteriales</taxon>
        <taxon>Mycobacteriaceae</taxon>
        <taxon>Mycobacterium</taxon>
        <taxon>Mycobacterium simiae complex</taxon>
    </lineage>
</organism>
<gene>
    <name evidence="2" type="ORF">BN1232_06108</name>
</gene>
<reference evidence="2 3" key="1">
    <citation type="submission" date="2015-03" db="EMBL/GenBank/DDBJ databases">
        <authorList>
            <person name="Urmite Genomes"/>
        </authorList>
    </citation>
    <scope>NUCLEOTIDE SEQUENCE [LARGE SCALE GENOMIC DNA]</scope>
    <source>
        <strain evidence="2 3">CSUR P1491</strain>
    </source>
</reference>
<evidence type="ECO:0000313" key="3">
    <source>
        <dbReference type="Proteomes" id="UP000199251"/>
    </source>
</evidence>
<protein>
    <recommendedName>
        <fullName evidence="4">Transmembrane protein</fullName>
    </recommendedName>
</protein>
<feature type="transmembrane region" description="Helical" evidence="1">
    <location>
        <begin position="40"/>
        <end position="62"/>
    </location>
</feature>
<dbReference type="AlphaFoldDB" id="A0A0E3WEA0"/>
<dbReference type="RefSeq" id="WP_139043388.1">
    <property type="nucleotide sequence ID" value="NZ_CTEE01000002.1"/>
</dbReference>
<keyword evidence="1" id="KW-1133">Transmembrane helix</keyword>
<dbReference type="EMBL" id="CTEE01000002">
    <property type="protein sequence ID" value="CQD24217.1"/>
    <property type="molecule type" value="Genomic_DNA"/>
</dbReference>
<sequence>MNHVMITVMPQLASAHTIANASGAQTISALGTNILSNGKAMALGSVGLLGVLTIVLGTMWMISKIKSGVGEAIMFQLGIIVLGVIVVCSVGVAAALTDFAVDQGVVDRRYVHNEWGR</sequence>
<proteinExistence type="predicted"/>
<name>A0A0E3WEA0_MYCLN</name>
<evidence type="ECO:0000313" key="2">
    <source>
        <dbReference type="EMBL" id="CQD24217.1"/>
    </source>
</evidence>
<accession>A0A0E3WEA0</accession>
<dbReference type="Proteomes" id="UP000199251">
    <property type="component" value="Unassembled WGS sequence"/>
</dbReference>
<evidence type="ECO:0008006" key="4">
    <source>
        <dbReference type="Google" id="ProtNLM"/>
    </source>
</evidence>
<keyword evidence="1" id="KW-0472">Membrane</keyword>
<dbReference type="STRING" id="141349.BN1232_06108"/>